<dbReference type="EMBL" id="GBXM01092205">
    <property type="protein sequence ID" value="JAH16372.1"/>
    <property type="molecule type" value="Transcribed_RNA"/>
</dbReference>
<accession>A0A0E9QIP8</accession>
<organism evidence="1">
    <name type="scientific">Anguilla anguilla</name>
    <name type="common">European freshwater eel</name>
    <name type="synonym">Muraena anguilla</name>
    <dbReference type="NCBI Taxonomy" id="7936"/>
    <lineage>
        <taxon>Eukaryota</taxon>
        <taxon>Metazoa</taxon>
        <taxon>Chordata</taxon>
        <taxon>Craniata</taxon>
        <taxon>Vertebrata</taxon>
        <taxon>Euteleostomi</taxon>
        <taxon>Actinopterygii</taxon>
        <taxon>Neopterygii</taxon>
        <taxon>Teleostei</taxon>
        <taxon>Anguilliformes</taxon>
        <taxon>Anguillidae</taxon>
        <taxon>Anguilla</taxon>
    </lineage>
</organism>
<name>A0A0E9QIP8_ANGAN</name>
<proteinExistence type="predicted"/>
<reference evidence="1" key="2">
    <citation type="journal article" date="2015" name="Fish Shellfish Immunol.">
        <title>Early steps in the European eel (Anguilla anguilla)-Vibrio vulnificus interaction in the gills: Role of the RtxA13 toxin.</title>
        <authorList>
            <person name="Callol A."/>
            <person name="Pajuelo D."/>
            <person name="Ebbesson L."/>
            <person name="Teles M."/>
            <person name="MacKenzie S."/>
            <person name="Amaro C."/>
        </authorList>
    </citation>
    <scope>NUCLEOTIDE SEQUENCE</scope>
</reference>
<reference evidence="1" key="1">
    <citation type="submission" date="2014-11" db="EMBL/GenBank/DDBJ databases">
        <authorList>
            <person name="Amaro Gonzalez C."/>
        </authorList>
    </citation>
    <scope>NUCLEOTIDE SEQUENCE</scope>
</reference>
<sequence length="19" mass="2138">MTVWSVQTLDLDQCCEPGL</sequence>
<evidence type="ECO:0000313" key="1">
    <source>
        <dbReference type="EMBL" id="JAH16372.1"/>
    </source>
</evidence>
<protein>
    <submittedName>
        <fullName evidence="1">Uncharacterized protein</fullName>
    </submittedName>
</protein>
<dbReference type="AlphaFoldDB" id="A0A0E9QIP8"/>